<dbReference type="RefSeq" id="XP_040880077.1">
    <property type="nucleotide sequence ID" value="XM_041028045.1"/>
</dbReference>
<dbReference type="GO" id="GO:0004721">
    <property type="term" value="F:phosphoprotein phosphatase activity"/>
    <property type="evidence" value="ECO:0007669"/>
    <property type="project" value="InterPro"/>
</dbReference>
<dbReference type="PANTHER" id="PTHR31126">
    <property type="entry name" value="TYROSINE-PROTEIN PHOSPHATASE"/>
    <property type="match status" value="1"/>
</dbReference>
<organism evidence="2 3">
    <name type="scientific">Aureobasidium melanogenum (strain CBS 110374)</name>
    <name type="common">Aureobasidium pullulans var. melanogenum</name>
    <dbReference type="NCBI Taxonomy" id="1043003"/>
    <lineage>
        <taxon>Eukaryota</taxon>
        <taxon>Fungi</taxon>
        <taxon>Dikarya</taxon>
        <taxon>Ascomycota</taxon>
        <taxon>Pezizomycotina</taxon>
        <taxon>Dothideomycetes</taxon>
        <taxon>Dothideomycetidae</taxon>
        <taxon>Dothideales</taxon>
        <taxon>Saccotheciaceae</taxon>
        <taxon>Aureobasidium</taxon>
    </lineage>
</organism>
<proteinExistence type="predicted"/>
<dbReference type="STRING" id="1043003.A0A074VUY9"/>
<dbReference type="PANTHER" id="PTHR31126:SF10">
    <property type="entry name" value="PROTEIN PHOSPHATASE, PUTATIVE (AFU_ORTHOLOGUE AFUA_6G06650)-RELATED"/>
    <property type="match status" value="1"/>
</dbReference>
<dbReference type="SUPFAM" id="SSF52799">
    <property type="entry name" value="(Phosphotyrosine protein) phosphatases II"/>
    <property type="match status" value="1"/>
</dbReference>
<dbReference type="GeneID" id="63921418"/>
<protein>
    <recommendedName>
        <fullName evidence="1">Tyrosine specific protein phosphatases domain-containing protein</fullName>
    </recommendedName>
</protein>
<dbReference type="InterPro" id="IPR000387">
    <property type="entry name" value="Tyr_Pase_dom"/>
</dbReference>
<dbReference type="InterPro" id="IPR029021">
    <property type="entry name" value="Prot-tyrosine_phosphatase-like"/>
</dbReference>
<reference evidence="2 3" key="1">
    <citation type="journal article" date="2014" name="BMC Genomics">
        <title>Genome sequencing of four Aureobasidium pullulans varieties: biotechnological potential, stress tolerance, and description of new species.</title>
        <authorList>
            <person name="Gostin Ar C."/>
            <person name="Ohm R.A."/>
            <person name="Kogej T."/>
            <person name="Sonjak S."/>
            <person name="Turk M."/>
            <person name="Zajc J."/>
            <person name="Zalar P."/>
            <person name="Grube M."/>
            <person name="Sun H."/>
            <person name="Han J."/>
            <person name="Sharma A."/>
            <person name="Chiniquy J."/>
            <person name="Ngan C.Y."/>
            <person name="Lipzen A."/>
            <person name="Barry K."/>
            <person name="Grigoriev I.V."/>
            <person name="Gunde-Cimerman N."/>
        </authorList>
    </citation>
    <scope>NUCLEOTIDE SEQUENCE [LARGE SCALE GENOMIC DNA]</scope>
    <source>
        <strain evidence="2 3">CBS 110374</strain>
    </source>
</reference>
<evidence type="ECO:0000259" key="1">
    <source>
        <dbReference type="PROSITE" id="PS50056"/>
    </source>
</evidence>
<feature type="domain" description="Tyrosine specific protein phosphatases" evidence="1">
    <location>
        <begin position="169"/>
        <end position="235"/>
    </location>
</feature>
<dbReference type="AlphaFoldDB" id="A0A074VUY9"/>
<accession>A0A074VUY9</accession>
<gene>
    <name evidence="2" type="ORF">M437DRAFT_84099</name>
</gene>
<dbReference type="InterPro" id="IPR026893">
    <property type="entry name" value="Tyr/Ser_Pase_IphP-type"/>
</dbReference>
<dbReference type="Pfam" id="PF13350">
    <property type="entry name" value="Y_phosphatase3"/>
    <property type="match status" value="1"/>
</dbReference>
<sequence>MAHIDKFDRLLNFRDVGAFINELTGDNKIKPGLLFRSARPDEASTEDRRRLKDDYHIYTIIDLRTKSEHIVQAQKRSIPVPSAEPVAPSNNQAAEPVKIPGLNYAEINFNGSSYSFALIRQLRYWSAAKLIALMAAGYRTQAISILGTEVMSERGLIGLAYDSLAHCTAEVLAVFRVLADEKNYPIVVHCTQGKDRTGLTIMLVLLLLHVDNAAINTDYMRTQEELVSEREARIVEIRSIGMPASFADCDPQWVESVAAHINEKYGSIEEYLLQCGVTKDMQDTVRHILLE</sequence>
<dbReference type="InterPro" id="IPR016130">
    <property type="entry name" value="Tyr_Pase_AS"/>
</dbReference>
<evidence type="ECO:0000313" key="3">
    <source>
        <dbReference type="Proteomes" id="UP000030672"/>
    </source>
</evidence>
<keyword evidence="3" id="KW-1185">Reference proteome</keyword>
<dbReference type="Proteomes" id="UP000030672">
    <property type="component" value="Unassembled WGS sequence"/>
</dbReference>
<dbReference type="HOGENOM" id="CLU_057546_2_0_1"/>
<dbReference type="PROSITE" id="PS00383">
    <property type="entry name" value="TYR_PHOSPHATASE_1"/>
    <property type="match status" value="1"/>
</dbReference>
<evidence type="ECO:0000313" key="2">
    <source>
        <dbReference type="EMBL" id="KEQ63054.1"/>
    </source>
</evidence>
<name>A0A074VUY9_AURM1</name>
<dbReference type="Gene3D" id="3.90.190.10">
    <property type="entry name" value="Protein tyrosine phosphatase superfamily"/>
    <property type="match status" value="1"/>
</dbReference>
<dbReference type="PROSITE" id="PS50056">
    <property type="entry name" value="TYR_PHOSPHATASE_2"/>
    <property type="match status" value="1"/>
</dbReference>
<dbReference type="EMBL" id="KL584832">
    <property type="protein sequence ID" value="KEQ63054.1"/>
    <property type="molecule type" value="Genomic_DNA"/>
</dbReference>